<dbReference type="PANTHER" id="PTHR37694">
    <property type="entry name" value="SLR8022 PROTEIN"/>
    <property type="match status" value="1"/>
</dbReference>
<evidence type="ECO:0000313" key="3">
    <source>
        <dbReference type="Proteomes" id="UP000243525"/>
    </source>
</evidence>
<dbReference type="SUPFAM" id="SSF51182">
    <property type="entry name" value="RmlC-like cupins"/>
    <property type="match status" value="1"/>
</dbReference>
<dbReference type="Gene3D" id="2.60.120.10">
    <property type="entry name" value="Jelly Rolls"/>
    <property type="match status" value="1"/>
</dbReference>
<dbReference type="Pfam" id="PF07883">
    <property type="entry name" value="Cupin_2"/>
    <property type="match status" value="1"/>
</dbReference>
<feature type="domain" description="Cupin type-2" evidence="1">
    <location>
        <begin position="33"/>
        <end position="99"/>
    </location>
</feature>
<dbReference type="InterPro" id="IPR013096">
    <property type="entry name" value="Cupin_2"/>
</dbReference>
<dbReference type="RefSeq" id="WP_107824059.1">
    <property type="nucleotide sequence ID" value="NZ_OY782574.1"/>
</dbReference>
<dbReference type="InterPro" id="IPR014710">
    <property type="entry name" value="RmlC-like_jellyroll"/>
</dbReference>
<keyword evidence="2" id="KW-0413">Isomerase</keyword>
<keyword evidence="3" id="KW-1185">Reference proteome</keyword>
<gene>
    <name evidence="2" type="ORF">C8N47_1448</name>
</gene>
<protein>
    <submittedName>
        <fullName evidence="2">Mannose-6-phosphate isomerase-like protein (Cupin superfamily)</fullName>
    </submittedName>
</protein>
<dbReference type="GO" id="GO:0016853">
    <property type="term" value="F:isomerase activity"/>
    <property type="evidence" value="ECO:0007669"/>
    <property type="project" value="UniProtKB-KW"/>
</dbReference>
<dbReference type="EMBL" id="QAAD01000044">
    <property type="protein sequence ID" value="PTN01600.1"/>
    <property type="molecule type" value="Genomic_DNA"/>
</dbReference>
<comment type="caution">
    <text evidence="2">The sequence shown here is derived from an EMBL/GenBank/DDBJ whole genome shotgun (WGS) entry which is preliminary data.</text>
</comment>
<organism evidence="2 3">
    <name type="scientific">Mangrovibacterium marinum</name>
    <dbReference type="NCBI Taxonomy" id="1639118"/>
    <lineage>
        <taxon>Bacteria</taxon>
        <taxon>Pseudomonadati</taxon>
        <taxon>Bacteroidota</taxon>
        <taxon>Bacteroidia</taxon>
        <taxon>Marinilabiliales</taxon>
        <taxon>Prolixibacteraceae</taxon>
        <taxon>Mangrovibacterium</taxon>
    </lineage>
</organism>
<sequence>MISRSYKTEESKENPHKVDVKQLYNKESAQVMHITLQPGETLKPHKTPVDVTFYVLEGTPTVHVGDESVVFEKDTLIESPADIVHYLSNEGTSQARILVTKAPRPTSQTKLL</sequence>
<dbReference type="InterPro" id="IPR011051">
    <property type="entry name" value="RmlC_Cupin_sf"/>
</dbReference>
<evidence type="ECO:0000259" key="1">
    <source>
        <dbReference type="Pfam" id="PF07883"/>
    </source>
</evidence>
<dbReference type="PANTHER" id="PTHR37694:SF1">
    <property type="entry name" value="SLR8022 PROTEIN"/>
    <property type="match status" value="1"/>
</dbReference>
<evidence type="ECO:0000313" key="2">
    <source>
        <dbReference type="EMBL" id="PTN01600.1"/>
    </source>
</evidence>
<dbReference type="AlphaFoldDB" id="A0A2T5BQU2"/>
<dbReference type="CDD" id="cd06984">
    <property type="entry name" value="cupin_Moth_1897"/>
    <property type="match status" value="1"/>
</dbReference>
<accession>A0A2T5BQU2</accession>
<dbReference type="Proteomes" id="UP000243525">
    <property type="component" value="Unassembled WGS sequence"/>
</dbReference>
<name>A0A2T5BQU2_9BACT</name>
<reference evidence="2 3" key="1">
    <citation type="submission" date="2018-04" db="EMBL/GenBank/DDBJ databases">
        <title>Genomic Encyclopedia of Archaeal and Bacterial Type Strains, Phase II (KMG-II): from individual species to whole genera.</title>
        <authorList>
            <person name="Goeker M."/>
        </authorList>
    </citation>
    <scope>NUCLEOTIDE SEQUENCE [LARGE SCALE GENOMIC DNA]</scope>
    <source>
        <strain evidence="2 3">DSM 28823</strain>
    </source>
</reference>
<proteinExistence type="predicted"/>
<dbReference type="OrthoDB" id="9806121at2"/>